<evidence type="ECO:0000256" key="1">
    <source>
        <dbReference type="ARBA" id="ARBA00004651"/>
    </source>
</evidence>
<evidence type="ECO:0000256" key="2">
    <source>
        <dbReference type="ARBA" id="ARBA00022448"/>
    </source>
</evidence>
<dbReference type="RefSeq" id="WP_307406324.1">
    <property type="nucleotide sequence ID" value="NZ_JAUSUR010000001.1"/>
</dbReference>
<dbReference type="PANTHER" id="PTHR43549:SF3">
    <property type="entry name" value="MULTIDRUG RESISTANCE PROTEIN YPNP-RELATED"/>
    <property type="match status" value="1"/>
</dbReference>
<keyword evidence="9" id="KW-1185">Reference proteome</keyword>
<evidence type="ECO:0000313" key="9">
    <source>
        <dbReference type="Proteomes" id="UP001230220"/>
    </source>
</evidence>
<evidence type="ECO:0000256" key="4">
    <source>
        <dbReference type="ARBA" id="ARBA00022692"/>
    </source>
</evidence>
<keyword evidence="5 7" id="KW-1133">Transmembrane helix</keyword>
<dbReference type="InterPro" id="IPR052031">
    <property type="entry name" value="Membrane_Transporter-Flippase"/>
</dbReference>
<feature type="transmembrane region" description="Helical" evidence="7">
    <location>
        <begin position="12"/>
        <end position="30"/>
    </location>
</feature>
<sequence length="449" mass="48771">MRSIGRDLSEGSVVKGLLVFALPMILTNLVQQLYSAVDLSIIGLYVGNVGTVGVATGSEFLDFMTPLSMAFCMGGQIYMSQLAGQKNDQQIRETAGTLFTIMMGFSLLCIVFAALFHIQLLEVLNCPSEAMNQATDYMIITAIGMPFVCGYNALCALLRAKGESRAPLLFVIGAAIMNVVGDLFFTGYLHMEASGVAIATVLAQATLFIIASLYVYRYFDVRYNRQFIKIHKQPCRVIVKLGVPQIIRSLSVHGSMLWVKSNVNTYGVVASATYSVGNKIEKLLNVFVWGVDHAAGAMIGQSFGAKKIKRINRVIYSTLACSLSLGIVILMLFWSIPEILLGAFTTNEEVIAMGVTFLRIVSIGCLTSSIANSFKAIITGVGAANLSFVVGVLDGVSRILVCIIFFSIFDQGLQSYFWGAALCQLLPGIVAFIYFKSGIWKKKKLLSEA</sequence>
<dbReference type="NCBIfam" id="TIGR00797">
    <property type="entry name" value="matE"/>
    <property type="match status" value="1"/>
</dbReference>
<comment type="subcellular location">
    <subcellularLocation>
        <location evidence="1">Cell membrane</location>
        <topology evidence="1">Multi-pass membrane protein</topology>
    </subcellularLocation>
</comment>
<keyword evidence="6 7" id="KW-0472">Membrane</keyword>
<feature type="transmembrane region" description="Helical" evidence="7">
    <location>
        <begin position="386"/>
        <end position="409"/>
    </location>
</feature>
<comment type="caution">
    <text evidence="8">The sequence shown here is derived from an EMBL/GenBank/DDBJ whole genome shotgun (WGS) entry which is preliminary data.</text>
</comment>
<dbReference type="Pfam" id="PF01554">
    <property type="entry name" value="MatE"/>
    <property type="match status" value="2"/>
</dbReference>
<dbReference type="Proteomes" id="UP001230220">
    <property type="component" value="Unassembled WGS sequence"/>
</dbReference>
<keyword evidence="4 7" id="KW-0812">Transmembrane</keyword>
<feature type="transmembrane region" description="Helical" evidence="7">
    <location>
        <begin position="169"/>
        <end position="189"/>
    </location>
</feature>
<keyword evidence="3" id="KW-1003">Cell membrane</keyword>
<dbReference type="CDD" id="cd13138">
    <property type="entry name" value="MATE_yoeA_like"/>
    <property type="match status" value="1"/>
</dbReference>
<evidence type="ECO:0000256" key="5">
    <source>
        <dbReference type="ARBA" id="ARBA00022989"/>
    </source>
</evidence>
<keyword evidence="2" id="KW-0813">Transport</keyword>
<dbReference type="InterPro" id="IPR048279">
    <property type="entry name" value="MdtK-like"/>
</dbReference>
<gene>
    <name evidence="8" type="ORF">J2S15_001165</name>
</gene>
<proteinExistence type="predicted"/>
<dbReference type="PIRSF" id="PIRSF006603">
    <property type="entry name" value="DinF"/>
    <property type="match status" value="1"/>
</dbReference>
<dbReference type="PANTHER" id="PTHR43549">
    <property type="entry name" value="MULTIDRUG RESISTANCE PROTEIN YPNP-RELATED"/>
    <property type="match status" value="1"/>
</dbReference>
<feature type="transmembrane region" description="Helical" evidence="7">
    <location>
        <begin position="137"/>
        <end position="157"/>
    </location>
</feature>
<accession>A0ABU0E0M8</accession>
<feature type="transmembrane region" description="Helical" evidence="7">
    <location>
        <begin position="95"/>
        <end position="117"/>
    </location>
</feature>
<dbReference type="InterPro" id="IPR002528">
    <property type="entry name" value="MATE_fam"/>
</dbReference>
<feature type="transmembrane region" description="Helical" evidence="7">
    <location>
        <begin position="314"/>
        <end position="336"/>
    </location>
</feature>
<organism evidence="8 9">
    <name type="scientific">Breznakia pachnodae</name>
    <dbReference type="NCBI Taxonomy" id="265178"/>
    <lineage>
        <taxon>Bacteria</taxon>
        <taxon>Bacillati</taxon>
        <taxon>Bacillota</taxon>
        <taxon>Erysipelotrichia</taxon>
        <taxon>Erysipelotrichales</taxon>
        <taxon>Erysipelotrichaceae</taxon>
        <taxon>Breznakia</taxon>
    </lineage>
</organism>
<reference evidence="8 9" key="1">
    <citation type="submission" date="2023-07" db="EMBL/GenBank/DDBJ databases">
        <title>Genomic Encyclopedia of Type Strains, Phase IV (KMG-IV): sequencing the most valuable type-strain genomes for metagenomic binning, comparative biology and taxonomic classification.</title>
        <authorList>
            <person name="Goeker M."/>
        </authorList>
    </citation>
    <scope>NUCLEOTIDE SEQUENCE [LARGE SCALE GENOMIC DNA]</scope>
    <source>
        <strain evidence="8 9">DSM 16784</strain>
    </source>
</reference>
<protein>
    <submittedName>
        <fullName evidence="8">MATE family efflux protein</fullName>
    </submittedName>
</protein>
<evidence type="ECO:0000256" key="3">
    <source>
        <dbReference type="ARBA" id="ARBA00022475"/>
    </source>
</evidence>
<feature type="transmembrane region" description="Helical" evidence="7">
    <location>
        <begin position="415"/>
        <end position="435"/>
    </location>
</feature>
<name>A0ABU0E0M8_9FIRM</name>
<feature type="transmembrane region" description="Helical" evidence="7">
    <location>
        <begin position="356"/>
        <end position="374"/>
    </location>
</feature>
<evidence type="ECO:0000313" key="8">
    <source>
        <dbReference type="EMBL" id="MDQ0360434.1"/>
    </source>
</evidence>
<evidence type="ECO:0000256" key="7">
    <source>
        <dbReference type="SAM" id="Phobius"/>
    </source>
</evidence>
<dbReference type="EMBL" id="JAUSUR010000001">
    <property type="protein sequence ID" value="MDQ0360434.1"/>
    <property type="molecule type" value="Genomic_DNA"/>
</dbReference>
<evidence type="ECO:0000256" key="6">
    <source>
        <dbReference type="ARBA" id="ARBA00023136"/>
    </source>
</evidence>
<feature type="transmembrane region" description="Helical" evidence="7">
    <location>
        <begin position="195"/>
        <end position="216"/>
    </location>
</feature>